<evidence type="ECO:0000256" key="1">
    <source>
        <dbReference type="SAM" id="Phobius"/>
    </source>
</evidence>
<sequence length="215" mass="23467">MDSRLNTNQLNEALNQLADWFPEEATNLKNNRDAIIKCIFEGTEPAPGSKLLSLKSSAAHEPPASLPPLTPCEEAIGVVIVDAVMFLLGLIGLHVSNQQRIARALLKNLSPDTLRGFLRDIRNFNEATGALNKAKALFKLLGGIYKAGCLRAVFKVLKEEMTWWEWVKTGMIAVAQIMVWFATDGVAFVAEAALSIMSAESLIEDAIKADKVCGK</sequence>
<feature type="transmembrane region" description="Helical" evidence="1">
    <location>
        <begin position="75"/>
        <end position="95"/>
    </location>
</feature>
<accession>A0ABN8MD69</accession>
<proteinExistence type="predicted"/>
<dbReference type="EMBL" id="CALNXI010000462">
    <property type="protein sequence ID" value="CAH3027606.1"/>
    <property type="molecule type" value="Genomic_DNA"/>
</dbReference>
<gene>
    <name evidence="2" type="ORF">PEVE_00031992</name>
</gene>
<keyword evidence="3" id="KW-1185">Reference proteome</keyword>
<name>A0ABN8MD69_9CNID</name>
<keyword evidence="1" id="KW-1133">Transmembrane helix</keyword>
<reference evidence="2 3" key="1">
    <citation type="submission" date="2022-05" db="EMBL/GenBank/DDBJ databases">
        <authorList>
            <consortium name="Genoscope - CEA"/>
            <person name="William W."/>
        </authorList>
    </citation>
    <scope>NUCLEOTIDE SEQUENCE [LARGE SCALE GENOMIC DNA]</scope>
</reference>
<organism evidence="2 3">
    <name type="scientific">Porites evermanni</name>
    <dbReference type="NCBI Taxonomy" id="104178"/>
    <lineage>
        <taxon>Eukaryota</taxon>
        <taxon>Metazoa</taxon>
        <taxon>Cnidaria</taxon>
        <taxon>Anthozoa</taxon>
        <taxon>Hexacorallia</taxon>
        <taxon>Scleractinia</taxon>
        <taxon>Fungiina</taxon>
        <taxon>Poritidae</taxon>
        <taxon>Porites</taxon>
    </lineage>
</organism>
<keyword evidence="1" id="KW-0472">Membrane</keyword>
<protein>
    <submittedName>
        <fullName evidence="2">Uncharacterized protein</fullName>
    </submittedName>
</protein>
<comment type="caution">
    <text evidence="2">The sequence shown here is derived from an EMBL/GenBank/DDBJ whole genome shotgun (WGS) entry which is preliminary data.</text>
</comment>
<evidence type="ECO:0000313" key="2">
    <source>
        <dbReference type="EMBL" id="CAH3027606.1"/>
    </source>
</evidence>
<dbReference type="Proteomes" id="UP001159427">
    <property type="component" value="Unassembled WGS sequence"/>
</dbReference>
<evidence type="ECO:0000313" key="3">
    <source>
        <dbReference type="Proteomes" id="UP001159427"/>
    </source>
</evidence>
<keyword evidence="1" id="KW-0812">Transmembrane</keyword>